<dbReference type="AlphaFoldDB" id="A0A5M3N4C6"/>
<proteinExistence type="predicted"/>
<name>A0A5M3N4C6_CONPW</name>
<gene>
    <name evidence="1" type="ORF">CONPUDRAFT_148219</name>
</gene>
<evidence type="ECO:0000313" key="2">
    <source>
        <dbReference type="Proteomes" id="UP000053558"/>
    </source>
</evidence>
<keyword evidence="2" id="KW-1185">Reference proteome</keyword>
<dbReference type="EMBL" id="JH711573">
    <property type="protein sequence ID" value="EIW86107.1"/>
    <property type="molecule type" value="Genomic_DNA"/>
</dbReference>
<dbReference type="OrthoDB" id="2634326at2759"/>
<protein>
    <submittedName>
        <fullName evidence="1">Uncharacterized protein</fullName>
    </submittedName>
</protein>
<dbReference type="GeneID" id="19202470"/>
<reference evidence="2" key="1">
    <citation type="journal article" date="2012" name="Science">
        <title>The Paleozoic origin of enzymatic lignin decomposition reconstructed from 31 fungal genomes.</title>
        <authorList>
            <person name="Floudas D."/>
            <person name="Binder M."/>
            <person name="Riley R."/>
            <person name="Barry K."/>
            <person name="Blanchette R.A."/>
            <person name="Henrissat B."/>
            <person name="Martinez A.T."/>
            <person name="Otillar R."/>
            <person name="Spatafora J.W."/>
            <person name="Yadav J.S."/>
            <person name="Aerts A."/>
            <person name="Benoit I."/>
            <person name="Boyd A."/>
            <person name="Carlson A."/>
            <person name="Copeland A."/>
            <person name="Coutinho P.M."/>
            <person name="de Vries R.P."/>
            <person name="Ferreira P."/>
            <person name="Findley K."/>
            <person name="Foster B."/>
            <person name="Gaskell J."/>
            <person name="Glotzer D."/>
            <person name="Gorecki P."/>
            <person name="Heitman J."/>
            <person name="Hesse C."/>
            <person name="Hori C."/>
            <person name="Igarashi K."/>
            <person name="Jurgens J.A."/>
            <person name="Kallen N."/>
            <person name="Kersten P."/>
            <person name="Kohler A."/>
            <person name="Kuees U."/>
            <person name="Kumar T.K.A."/>
            <person name="Kuo A."/>
            <person name="LaButti K."/>
            <person name="Larrondo L.F."/>
            <person name="Lindquist E."/>
            <person name="Ling A."/>
            <person name="Lombard V."/>
            <person name="Lucas S."/>
            <person name="Lundell T."/>
            <person name="Martin R."/>
            <person name="McLaughlin D.J."/>
            <person name="Morgenstern I."/>
            <person name="Morin E."/>
            <person name="Murat C."/>
            <person name="Nagy L.G."/>
            <person name="Nolan M."/>
            <person name="Ohm R.A."/>
            <person name="Patyshakuliyeva A."/>
            <person name="Rokas A."/>
            <person name="Ruiz-Duenas F.J."/>
            <person name="Sabat G."/>
            <person name="Salamov A."/>
            <person name="Samejima M."/>
            <person name="Schmutz J."/>
            <person name="Slot J.C."/>
            <person name="St John F."/>
            <person name="Stenlid J."/>
            <person name="Sun H."/>
            <person name="Sun S."/>
            <person name="Syed K."/>
            <person name="Tsang A."/>
            <person name="Wiebenga A."/>
            <person name="Young D."/>
            <person name="Pisabarro A."/>
            <person name="Eastwood D.C."/>
            <person name="Martin F."/>
            <person name="Cullen D."/>
            <person name="Grigoriev I.V."/>
            <person name="Hibbett D.S."/>
        </authorList>
    </citation>
    <scope>NUCLEOTIDE SEQUENCE [LARGE SCALE GENOMIC DNA]</scope>
    <source>
        <strain evidence="2">RWD-64-598 SS2</strain>
    </source>
</reference>
<sequence>MEYTLPFKFDSATKFNKLAWKPFRRQSSEDWNWFDARVLAEGSHGVMITSPNADYVPMYRTQPEPLRAKEDGNFGLNDPFHIPTMYCLELPWAALYPRRAYWLDKELGALWWRLTEDDIDGELHGEDKVGRLKPEGLARLDSLIFGPIQDIKDRLLRHQRDKGSPGREEDGKWARFVFERLTTEWHTFRLKSDNLRGFVQRLGDVRRACMDLWAFCEYRLCVQNAGVHGPPCTDAVRDDGIIKASPRYIGAFTTRPDTLKRLYQAGVPVWYPRSNDSISPTTNQLQLVTMDSAGWVICGSPHRNGERAPYDVIVDWVLHPSRLWMARYGYGFSSESSPNPFKGRVGIPTSPEPQQSHAGAVRRDRAPQHNVKFYARASKGKGKSKEPLTSQEFKARTYEVDDPKNLAFPPMFPFWYRALGRANKSVPPPDQISPGMDGWRFPNPNLFVNTTNVVNFLFNWLVMRQPWLQHVRDTTCYYPPSAQAWRDMLGGHLWDFNPENVFTTTTQKRLLGFHTFEFIIPQLRELKAAAEQSGTCCLRGATIPLSKLDEKEVLQWVLWDLHDISFAADFLVLDEAMAADEWTKDRDGRRAACLNAFPYAPPVADARPEAYLLFGCPAAAAGIVTDRLRALMASWPDPSLRLSRPLPEAVIGGGDAQTLAAYYAELTELYVLKFRKRFNRRPVLPHMVPDARWITEFAQQDVGQSTEAAK</sequence>
<organism evidence="1 2">
    <name type="scientific">Coniophora puteana (strain RWD-64-598)</name>
    <name type="common">Brown rot fungus</name>
    <dbReference type="NCBI Taxonomy" id="741705"/>
    <lineage>
        <taxon>Eukaryota</taxon>
        <taxon>Fungi</taxon>
        <taxon>Dikarya</taxon>
        <taxon>Basidiomycota</taxon>
        <taxon>Agaricomycotina</taxon>
        <taxon>Agaricomycetes</taxon>
        <taxon>Agaricomycetidae</taxon>
        <taxon>Boletales</taxon>
        <taxon>Coniophorineae</taxon>
        <taxon>Coniophoraceae</taxon>
        <taxon>Coniophora</taxon>
    </lineage>
</organism>
<comment type="caution">
    <text evidence="1">The sequence shown here is derived from an EMBL/GenBank/DDBJ whole genome shotgun (WGS) entry which is preliminary data.</text>
</comment>
<evidence type="ECO:0000313" key="1">
    <source>
        <dbReference type="EMBL" id="EIW86107.1"/>
    </source>
</evidence>
<dbReference type="KEGG" id="cput:CONPUDRAFT_148219"/>
<dbReference type="RefSeq" id="XP_007763035.1">
    <property type="nucleotide sequence ID" value="XM_007764845.1"/>
</dbReference>
<dbReference type="Proteomes" id="UP000053558">
    <property type="component" value="Unassembled WGS sequence"/>
</dbReference>
<accession>A0A5M3N4C6</accession>